<dbReference type="CDD" id="cd00063">
    <property type="entry name" value="FN3"/>
    <property type="match status" value="1"/>
</dbReference>
<reference evidence="1" key="2">
    <citation type="submission" date="2025-08" db="UniProtKB">
        <authorList>
            <consortium name="Ensembl"/>
        </authorList>
    </citation>
    <scope>IDENTIFICATION</scope>
</reference>
<name>A0A3P8WUB9_CYNSE</name>
<dbReference type="Ensembl" id="ENSCSET00000030744.1">
    <property type="protein sequence ID" value="ENSCSEP00000030339.1"/>
    <property type="gene ID" value="ENSCSEG00000019429.1"/>
</dbReference>
<evidence type="ECO:0000313" key="2">
    <source>
        <dbReference type="Proteomes" id="UP000265120"/>
    </source>
</evidence>
<keyword evidence="2" id="KW-1185">Reference proteome</keyword>
<dbReference type="AlphaFoldDB" id="A0A3P8WUB9"/>
<dbReference type="InParanoid" id="A0A3P8WUB9"/>
<dbReference type="PANTHER" id="PTHR47135:SF3">
    <property type="entry name" value="FIBRONECTIN TYPE-III DOMAIN-CONTAINING PROTEIN"/>
    <property type="match status" value="1"/>
</dbReference>
<sequence length="81" mass="8541">VTVSWEPSLGAIVYDVFAQGNAGYASTCNSTETTCTFQDLLCGLTYSITVSASDDTCPCVAQQVEAVMVCSNDTGVVSWEE</sequence>
<dbReference type="SUPFAM" id="SSF49265">
    <property type="entry name" value="Fibronectin type III"/>
    <property type="match status" value="1"/>
</dbReference>
<dbReference type="InterPro" id="IPR036116">
    <property type="entry name" value="FN3_sf"/>
</dbReference>
<proteinExistence type="predicted"/>
<dbReference type="InterPro" id="IPR003961">
    <property type="entry name" value="FN3_dom"/>
</dbReference>
<reference evidence="1 2" key="1">
    <citation type="journal article" date="2014" name="Nat. Genet.">
        <title>Whole-genome sequence of a flatfish provides insights into ZW sex chromosome evolution and adaptation to a benthic lifestyle.</title>
        <authorList>
            <person name="Chen S."/>
            <person name="Zhang G."/>
            <person name="Shao C."/>
            <person name="Huang Q."/>
            <person name="Liu G."/>
            <person name="Zhang P."/>
            <person name="Song W."/>
            <person name="An N."/>
            <person name="Chalopin D."/>
            <person name="Volff J.N."/>
            <person name="Hong Y."/>
            <person name="Li Q."/>
            <person name="Sha Z."/>
            <person name="Zhou H."/>
            <person name="Xie M."/>
            <person name="Yu Q."/>
            <person name="Liu Y."/>
            <person name="Xiang H."/>
            <person name="Wang N."/>
            <person name="Wu K."/>
            <person name="Yang C."/>
            <person name="Zhou Q."/>
            <person name="Liao X."/>
            <person name="Yang L."/>
            <person name="Hu Q."/>
            <person name="Zhang J."/>
            <person name="Meng L."/>
            <person name="Jin L."/>
            <person name="Tian Y."/>
            <person name="Lian J."/>
            <person name="Yang J."/>
            <person name="Miao G."/>
            <person name="Liu S."/>
            <person name="Liang Z."/>
            <person name="Yan F."/>
            <person name="Li Y."/>
            <person name="Sun B."/>
            <person name="Zhang H."/>
            <person name="Zhang J."/>
            <person name="Zhu Y."/>
            <person name="Du M."/>
            <person name="Zhao Y."/>
            <person name="Schartl M."/>
            <person name="Tang Q."/>
            <person name="Wang J."/>
        </authorList>
    </citation>
    <scope>NUCLEOTIDE SEQUENCE</scope>
</reference>
<reference evidence="1" key="3">
    <citation type="submission" date="2025-09" db="UniProtKB">
        <authorList>
            <consortium name="Ensembl"/>
        </authorList>
    </citation>
    <scope>IDENTIFICATION</scope>
</reference>
<dbReference type="Proteomes" id="UP000265120">
    <property type="component" value="Chromosome 2"/>
</dbReference>
<dbReference type="GeneTree" id="ENSGT00980000198596"/>
<dbReference type="OMA" id="TPCVPQK"/>
<accession>A0A3P8WUB9</accession>
<protein>
    <submittedName>
        <fullName evidence="1">Fibronectin type III domain containing 7, related sequence 3</fullName>
    </submittedName>
</protein>
<organism evidence="1 2">
    <name type="scientific">Cynoglossus semilaevis</name>
    <name type="common">Tongue sole</name>
    <dbReference type="NCBI Taxonomy" id="244447"/>
    <lineage>
        <taxon>Eukaryota</taxon>
        <taxon>Metazoa</taxon>
        <taxon>Chordata</taxon>
        <taxon>Craniata</taxon>
        <taxon>Vertebrata</taxon>
        <taxon>Euteleostomi</taxon>
        <taxon>Actinopterygii</taxon>
        <taxon>Neopterygii</taxon>
        <taxon>Teleostei</taxon>
        <taxon>Neoteleostei</taxon>
        <taxon>Acanthomorphata</taxon>
        <taxon>Carangaria</taxon>
        <taxon>Pleuronectiformes</taxon>
        <taxon>Pleuronectoidei</taxon>
        <taxon>Cynoglossidae</taxon>
        <taxon>Cynoglossinae</taxon>
        <taxon>Cynoglossus</taxon>
    </lineage>
</organism>
<evidence type="ECO:0000313" key="1">
    <source>
        <dbReference type="Ensembl" id="ENSCSEP00000030339.1"/>
    </source>
</evidence>
<dbReference type="InterPro" id="IPR013783">
    <property type="entry name" value="Ig-like_fold"/>
</dbReference>
<dbReference type="Gene3D" id="2.60.40.10">
    <property type="entry name" value="Immunoglobulins"/>
    <property type="match status" value="1"/>
</dbReference>
<dbReference type="PANTHER" id="PTHR47135">
    <property type="entry name" value="FIBRONECTIN TYPE III DOMAIN-CONTAINING PROTEIN 7"/>
    <property type="match status" value="1"/>
</dbReference>